<dbReference type="RefSeq" id="XP_066912228.1">
    <property type="nucleotide sequence ID" value="XM_067056127.1"/>
</dbReference>
<organism evidence="1 2">
    <name type="scientific">Clytia hemisphaerica</name>
    <dbReference type="NCBI Taxonomy" id="252671"/>
    <lineage>
        <taxon>Eukaryota</taxon>
        <taxon>Metazoa</taxon>
        <taxon>Cnidaria</taxon>
        <taxon>Hydrozoa</taxon>
        <taxon>Hydroidolina</taxon>
        <taxon>Leptothecata</taxon>
        <taxon>Obeliida</taxon>
        <taxon>Clytiidae</taxon>
        <taxon>Clytia</taxon>
    </lineage>
</organism>
<protein>
    <submittedName>
        <fullName evidence="1">Uncharacterized protein</fullName>
    </submittedName>
</protein>
<evidence type="ECO:0000313" key="1">
    <source>
        <dbReference type="EnsemblMetazoa" id="CLYHEMP001049.1"/>
    </source>
</evidence>
<accession>A0A7M5WI87</accession>
<reference evidence="1" key="1">
    <citation type="submission" date="2021-01" db="UniProtKB">
        <authorList>
            <consortium name="EnsemblMetazoa"/>
        </authorList>
    </citation>
    <scope>IDENTIFICATION</scope>
</reference>
<sequence>MENVEPGSRRYVRRSRLQNSFVKTRSEARPRNNRTITPVVTPNVQIVSSNTQSASLQNNAVAVTSTPRRTANEKTVEEVFTLRDGLMFLMTAVLVSSLAYAFTFHTEWFQWPFQSYPPVEEKIYEPTPSFYESLWQSVMDKLVNVMDIVAEKSGASTPPPPPPPEPTFYENSLESVLEMMNHLGITYFNNPPPEDPPTFYEELIDPVVHLAARVGRVV</sequence>
<proteinExistence type="predicted"/>
<dbReference type="EnsemblMetazoa" id="CLYHEMT001049.1">
    <property type="protein sequence ID" value="CLYHEMP001049.1"/>
    <property type="gene ID" value="CLYHEMG001049"/>
</dbReference>
<keyword evidence="2" id="KW-1185">Reference proteome</keyword>
<dbReference type="GeneID" id="136799417"/>
<dbReference type="Proteomes" id="UP000594262">
    <property type="component" value="Unplaced"/>
</dbReference>
<name>A0A7M5WI87_9CNID</name>
<evidence type="ECO:0000313" key="2">
    <source>
        <dbReference type="Proteomes" id="UP000594262"/>
    </source>
</evidence>
<dbReference type="AlphaFoldDB" id="A0A7M5WI87"/>